<evidence type="ECO:0000256" key="10">
    <source>
        <dbReference type="ARBA" id="ARBA00023157"/>
    </source>
</evidence>
<gene>
    <name evidence="15" type="ORF">HPB48_001093</name>
</gene>
<dbReference type="GO" id="GO:0005509">
    <property type="term" value="F:calcium ion binding"/>
    <property type="evidence" value="ECO:0007669"/>
    <property type="project" value="UniProtKB-UniRule"/>
</dbReference>
<dbReference type="Pfam" id="PF00028">
    <property type="entry name" value="Cadherin"/>
    <property type="match status" value="8"/>
</dbReference>
<comment type="caution">
    <text evidence="15">The sequence shown here is derived from an EMBL/GenBank/DDBJ whole genome shotgun (WGS) entry which is preliminary data.</text>
</comment>
<evidence type="ECO:0000256" key="5">
    <source>
        <dbReference type="ARBA" id="ARBA00022737"/>
    </source>
</evidence>
<sequence length="1191" mass="128169">MGSFVLEQMINRGINSACPIAKVAERDTFFFAPLSDRALRLSFRICVRLNQFRGEALHPPIGPASTRTRTHSQQPQTVPQAMALSDSSPPLLLSSSTSPSPFFISISLSLSLSPVLRFGRRPSLPATDISKWRTNPCFVQVAARHPNSHGSDGQDTALVVVFLREAGRTAPLRFQAPAGGYSFAVEEDGSQPVLGRELGRVSLVRSDQVDRARFSIVDGDPFGWFRVDPLTGVLSTAAPLDRERADRLDLGVVANTLSFFARTSVSVTLGDVNDNAPRFTKPLVRLGVPESWPPGLELYVPDASDADAGVNAELEYGLGSGPAGLFAVDSSTGILRILQPVRLQAGKEFTLELTVSDRGQPRLTSRQKLLVAVQDVNDHTPTFERPSYETSLLELTSVNERFFTLRAWDADHGDNGRVSYEISEGNDEGRFGVFPDGAVYVKKALDREWRDLYALTVVARDHGKPPRSSAVSLLVHVLDENDNAPAFDNATFVFSLAENEPPDTHVGKLTAEDGDRGRNAELTFSLASNENDFVVDPRTGFVRSLRYFDREKLVSLTGHDSMTMDAVVLDSGITRLRGEAKVSSVRQDSGVQVVVRITDVNDNAPVFSRSSYRASVSEAAAPGTTVARVSATDADEGRNGDLLYAIAAGNEAGAFAVEESSGQLSLAASLDRETAGSYLLLVIARDTGAEVQHTATATVLVQVLDENDNAPEFAQGAALRADVPETTPIGYELHRFSATDRDLGLNGEVSFSIASGNVKEAFKVDAVTGALYLDRPLDFEQQSVYQLNVTASDGGSPRQAVSVGFTVRVLDVNDNPPQFANVAIVRQIEEGLPLHTPVVTVTAVDRDAGANGKLTYAITSQEPPGAHFGRHLPATLTATDQGTPSLSSHKTVTIIVEDVNDNAPAFVSVDAGILPEDSEKGYVVMTLEAVDADANANGQVTYELVDGDRSLFAVDRVTGELSLLRAVSRPAVSYSLAVQASDQAVPSQRKSSRVQLTVLGANKRSQPLPAFSAPHYSATVPENQPAGTSVLAARAQGTPQGRVQYFLTSVRAAGSGALAGRRFAVHRDSGLVTTAAPLDREAGSDVFQLELLAVDAAAKVPRTAKASARRPLLLLLARPHLRKQQQQCRQLNRVFCRSHNAPRRVLFPPGLFLFCLFLGPRGVQVSTTDQRALRRRAVTICGCLRSRPSLA</sequence>
<dbReference type="GO" id="GO:0005886">
    <property type="term" value="C:plasma membrane"/>
    <property type="evidence" value="ECO:0007669"/>
    <property type="project" value="InterPro"/>
</dbReference>
<feature type="domain" description="Cadherin" evidence="14">
    <location>
        <begin position="715"/>
        <end position="819"/>
    </location>
</feature>
<dbReference type="FunFam" id="2.60.40.60:FF:000146">
    <property type="entry name" value="cadherin-23 isoform X1"/>
    <property type="match status" value="1"/>
</dbReference>
<dbReference type="InterPro" id="IPR002126">
    <property type="entry name" value="Cadherin-like_dom"/>
</dbReference>
<dbReference type="OMA" id="RYDGHIY"/>
<feature type="domain" description="Cadherin" evidence="14">
    <location>
        <begin position="914"/>
        <end position="1011"/>
    </location>
</feature>
<evidence type="ECO:0000256" key="8">
    <source>
        <dbReference type="ARBA" id="ARBA00022989"/>
    </source>
</evidence>
<evidence type="ECO:0000256" key="12">
    <source>
        <dbReference type="PROSITE-ProRule" id="PRU00043"/>
    </source>
</evidence>
<evidence type="ECO:0000256" key="3">
    <source>
        <dbReference type="ARBA" id="ARBA00022692"/>
    </source>
</evidence>
<dbReference type="PANTHER" id="PTHR24028">
    <property type="entry name" value="CADHERIN-87A"/>
    <property type="match status" value="1"/>
</dbReference>
<feature type="domain" description="Cadherin" evidence="14">
    <location>
        <begin position="608"/>
        <end position="713"/>
    </location>
</feature>
<feature type="compositionally biased region" description="Polar residues" evidence="13">
    <location>
        <begin position="65"/>
        <end position="79"/>
    </location>
</feature>
<evidence type="ECO:0000313" key="16">
    <source>
        <dbReference type="Proteomes" id="UP000821853"/>
    </source>
</evidence>
<accession>A0A9J6GER0</accession>
<evidence type="ECO:0000256" key="11">
    <source>
        <dbReference type="ARBA" id="ARBA00023180"/>
    </source>
</evidence>
<keyword evidence="5" id="KW-0677">Repeat</keyword>
<dbReference type="EMBL" id="JABSTR010000006">
    <property type="protein sequence ID" value="KAH9373917.1"/>
    <property type="molecule type" value="Genomic_DNA"/>
</dbReference>
<dbReference type="FunFam" id="2.60.40.60:FF:000104">
    <property type="entry name" value="cadherin-23 isoform X1"/>
    <property type="match status" value="1"/>
</dbReference>
<dbReference type="VEuPathDB" id="VectorBase:HLOH_054120"/>
<dbReference type="InterPro" id="IPR015919">
    <property type="entry name" value="Cadherin-like_sf"/>
</dbReference>
<dbReference type="AlphaFoldDB" id="A0A9J6GER0"/>
<evidence type="ECO:0000256" key="13">
    <source>
        <dbReference type="SAM" id="MobiDB-lite"/>
    </source>
</evidence>
<keyword evidence="16" id="KW-1185">Reference proteome</keyword>
<keyword evidence="9" id="KW-0472">Membrane</keyword>
<feature type="region of interest" description="Disordered" evidence="13">
    <location>
        <begin position="58"/>
        <end position="84"/>
    </location>
</feature>
<keyword evidence="8" id="KW-1133">Transmembrane helix</keyword>
<dbReference type="SUPFAM" id="SSF49313">
    <property type="entry name" value="Cadherin-like"/>
    <property type="match status" value="9"/>
</dbReference>
<evidence type="ECO:0000313" key="15">
    <source>
        <dbReference type="EMBL" id="KAH9373917.1"/>
    </source>
</evidence>
<evidence type="ECO:0000256" key="9">
    <source>
        <dbReference type="ARBA" id="ARBA00023136"/>
    </source>
</evidence>
<evidence type="ECO:0000256" key="1">
    <source>
        <dbReference type="ARBA" id="ARBA00004167"/>
    </source>
</evidence>
<keyword evidence="3" id="KW-0812">Transmembrane</keyword>
<dbReference type="Proteomes" id="UP000821853">
    <property type="component" value="Chromosome 4"/>
</dbReference>
<keyword evidence="4" id="KW-0732">Signal</keyword>
<dbReference type="InterPro" id="IPR020894">
    <property type="entry name" value="Cadherin_CS"/>
</dbReference>
<dbReference type="PANTHER" id="PTHR24028:SF263">
    <property type="entry name" value="CADHERIN-RELATED FAMILY MEMBER 1"/>
    <property type="match status" value="1"/>
</dbReference>
<dbReference type="SMART" id="SM00112">
    <property type="entry name" value="CA"/>
    <property type="match status" value="9"/>
</dbReference>
<feature type="domain" description="Cadherin" evidence="14">
    <location>
        <begin position="827"/>
        <end position="906"/>
    </location>
</feature>
<feature type="domain" description="Cadherin" evidence="14">
    <location>
        <begin position="384"/>
        <end position="487"/>
    </location>
</feature>
<dbReference type="FunFam" id="2.60.40.60:FF:000134">
    <property type="entry name" value="protocadherin Fat 4"/>
    <property type="match status" value="1"/>
</dbReference>
<feature type="domain" description="Cadherin" evidence="14">
    <location>
        <begin position="177"/>
        <end position="279"/>
    </location>
</feature>
<dbReference type="InterPro" id="IPR050174">
    <property type="entry name" value="Protocadherin/Cadherin-CA"/>
</dbReference>
<keyword evidence="7" id="KW-0130">Cell adhesion</keyword>
<proteinExistence type="predicted"/>
<keyword evidence="2" id="KW-0245">EGF-like domain</keyword>
<evidence type="ECO:0000259" key="14">
    <source>
        <dbReference type="PROSITE" id="PS50268"/>
    </source>
</evidence>
<organism evidence="15 16">
    <name type="scientific">Haemaphysalis longicornis</name>
    <name type="common">Bush tick</name>
    <dbReference type="NCBI Taxonomy" id="44386"/>
    <lineage>
        <taxon>Eukaryota</taxon>
        <taxon>Metazoa</taxon>
        <taxon>Ecdysozoa</taxon>
        <taxon>Arthropoda</taxon>
        <taxon>Chelicerata</taxon>
        <taxon>Arachnida</taxon>
        <taxon>Acari</taxon>
        <taxon>Parasitiformes</taxon>
        <taxon>Ixodida</taxon>
        <taxon>Ixodoidea</taxon>
        <taxon>Ixodidae</taxon>
        <taxon>Haemaphysalinae</taxon>
        <taxon>Haemaphysalis</taxon>
    </lineage>
</organism>
<evidence type="ECO:0000256" key="2">
    <source>
        <dbReference type="ARBA" id="ARBA00022536"/>
    </source>
</evidence>
<dbReference type="PROSITE" id="PS00232">
    <property type="entry name" value="CADHERIN_1"/>
    <property type="match status" value="3"/>
</dbReference>
<keyword evidence="11" id="KW-0325">Glycoprotein</keyword>
<dbReference type="PRINTS" id="PR00205">
    <property type="entry name" value="CADHERIN"/>
</dbReference>
<dbReference type="FunFam" id="2.60.40.60:FF:000024">
    <property type="entry name" value="FAT atypical cadherin 3"/>
    <property type="match status" value="1"/>
</dbReference>
<feature type="domain" description="Cadherin" evidence="14">
    <location>
        <begin position="1012"/>
        <end position="1101"/>
    </location>
</feature>
<feature type="domain" description="Cadherin" evidence="14">
    <location>
        <begin position="488"/>
        <end position="607"/>
    </location>
</feature>
<dbReference type="CDD" id="cd11304">
    <property type="entry name" value="Cadherin_repeat"/>
    <property type="match status" value="9"/>
</dbReference>
<reference evidence="15 16" key="1">
    <citation type="journal article" date="2020" name="Cell">
        <title>Large-Scale Comparative Analyses of Tick Genomes Elucidate Their Genetic Diversity and Vector Capacities.</title>
        <authorList>
            <consortium name="Tick Genome and Microbiome Consortium (TIGMIC)"/>
            <person name="Jia N."/>
            <person name="Wang J."/>
            <person name="Shi W."/>
            <person name="Du L."/>
            <person name="Sun Y."/>
            <person name="Zhan W."/>
            <person name="Jiang J.F."/>
            <person name="Wang Q."/>
            <person name="Zhang B."/>
            <person name="Ji P."/>
            <person name="Bell-Sakyi L."/>
            <person name="Cui X.M."/>
            <person name="Yuan T.T."/>
            <person name="Jiang B.G."/>
            <person name="Yang W.F."/>
            <person name="Lam T.T."/>
            <person name="Chang Q.C."/>
            <person name="Ding S.J."/>
            <person name="Wang X.J."/>
            <person name="Zhu J.G."/>
            <person name="Ruan X.D."/>
            <person name="Zhao L."/>
            <person name="Wei J.T."/>
            <person name="Ye R.Z."/>
            <person name="Que T.C."/>
            <person name="Du C.H."/>
            <person name="Zhou Y.H."/>
            <person name="Cheng J.X."/>
            <person name="Dai P.F."/>
            <person name="Guo W.B."/>
            <person name="Han X.H."/>
            <person name="Huang E.J."/>
            <person name="Li L.F."/>
            <person name="Wei W."/>
            <person name="Gao Y.C."/>
            <person name="Liu J.Z."/>
            <person name="Shao H.Z."/>
            <person name="Wang X."/>
            <person name="Wang C.C."/>
            <person name="Yang T.C."/>
            <person name="Huo Q.B."/>
            <person name="Li W."/>
            <person name="Chen H.Y."/>
            <person name="Chen S.E."/>
            <person name="Zhou L.G."/>
            <person name="Ni X.B."/>
            <person name="Tian J.H."/>
            <person name="Sheng Y."/>
            <person name="Liu T."/>
            <person name="Pan Y.S."/>
            <person name="Xia L.Y."/>
            <person name="Li J."/>
            <person name="Zhao F."/>
            <person name="Cao W.C."/>
        </authorList>
    </citation>
    <scope>NUCLEOTIDE SEQUENCE [LARGE SCALE GENOMIC DNA]</scope>
    <source>
        <strain evidence="15">HaeL-2018</strain>
    </source>
</reference>
<dbReference type="PROSITE" id="PS50268">
    <property type="entry name" value="CADHERIN_2"/>
    <property type="match status" value="9"/>
</dbReference>
<protein>
    <recommendedName>
        <fullName evidence="14">Cadherin domain-containing protein</fullName>
    </recommendedName>
</protein>
<comment type="subcellular location">
    <subcellularLocation>
        <location evidence="1">Membrane</location>
        <topology evidence="1">Single-pass membrane protein</topology>
    </subcellularLocation>
</comment>
<feature type="domain" description="Cadherin" evidence="14">
    <location>
        <begin position="280"/>
        <end position="383"/>
    </location>
</feature>
<dbReference type="OrthoDB" id="6252479at2759"/>
<evidence type="ECO:0000256" key="7">
    <source>
        <dbReference type="ARBA" id="ARBA00022889"/>
    </source>
</evidence>
<dbReference type="GO" id="GO:0007156">
    <property type="term" value="P:homophilic cell adhesion via plasma membrane adhesion molecules"/>
    <property type="evidence" value="ECO:0007669"/>
    <property type="project" value="InterPro"/>
</dbReference>
<evidence type="ECO:0000256" key="6">
    <source>
        <dbReference type="ARBA" id="ARBA00022837"/>
    </source>
</evidence>
<dbReference type="Gene3D" id="2.60.40.60">
    <property type="entry name" value="Cadherins"/>
    <property type="match status" value="10"/>
</dbReference>
<evidence type="ECO:0000256" key="4">
    <source>
        <dbReference type="ARBA" id="ARBA00022729"/>
    </source>
</evidence>
<name>A0A9J6GER0_HAELO</name>
<keyword evidence="6 12" id="KW-0106">Calcium</keyword>
<keyword evidence="10" id="KW-1015">Disulfide bond</keyword>